<dbReference type="AlphaFoldDB" id="A0A3B1DUM2"/>
<gene>
    <name evidence="1" type="ORF">MNBD_PLANCTO03-378</name>
</gene>
<dbReference type="EMBL" id="UOGK01000411">
    <property type="protein sequence ID" value="VAX40563.1"/>
    <property type="molecule type" value="Genomic_DNA"/>
</dbReference>
<evidence type="ECO:0000313" key="1">
    <source>
        <dbReference type="EMBL" id="VAX40563.1"/>
    </source>
</evidence>
<reference evidence="1" key="1">
    <citation type="submission" date="2018-06" db="EMBL/GenBank/DDBJ databases">
        <authorList>
            <person name="Zhirakovskaya E."/>
        </authorList>
    </citation>
    <scope>NUCLEOTIDE SEQUENCE</scope>
</reference>
<sequence>MRHAMEGRRLGTLVRMATPICKAAQKYCPRTGPGHPFEYSDWQIAVLIFTAVLKRRKSKSSQYQYLTQHAHEMKKRLGLKFWPMPGMTTTATASRLSTPARAAPVADSCVLRSVVLTIRRRRRRTSRSGAATAESLVRVGTHENSSSVVSLVVV</sequence>
<name>A0A3B1DUM2_9ZZZZ</name>
<protein>
    <submittedName>
        <fullName evidence="1">Uncharacterized protein</fullName>
    </submittedName>
</protein>
<accession>A0A3B1DUM2</accession>
<proteinExistence type="predicted"/>
<organism evidence="1">
    <name type="scientific">hydrothermal vent metagenome</name>
    <dbReference type="NCBI Taxonomy" id="652676"/>
    <lineage>
        <taxon>unclassified sequences</taxon>
        <taxon>metagenomes</taxon>
        <taxon>ecological metagenomes</taxon>
    </lineage>
</organism>